<evidence type="ECO:0000313" key="2">
    <source>
        <dbReference type="EMBL" id="EGD81939.1"/>
    </source>
</evidence>
<feature type="chain" id="PRO_5003287042" description="SGNH domain-containing protein" evidence="1">
    <location>
        <begin position="26"/>
        <end position="345"/>
    </location>
</feature>
<reference evidence="2" key="1">
    <citation type="submission" date="2009-08" db="EMBL/GenBank/DDBJ databases">
        <title>Annotation of Salpingoeca rosetta.</title>
        <authorList>
            <consortium name="The Broad Institute Genome Sequencing Platform"/>
            <person name="Russ C."/>
            <person name="Cuomo C."/>
            <person name="Burger G."/>
            <person name="Gray M.W."/>
            <person name="Holland P.W.H."/>
            <person name="King N."/>
            <person name="Lang F.B.F."/>
            <person name="Roger A.J."/>
            <person name="Ruiz-Trillo I."/>
            <person name="Young S.K."/>
            <person name="Zeng Q."/>
            <person name="Gargeya S."/>
            <person name="Alvarado L."/>
            <person name="Berlin A."/>
            <person name="Chapman S.B."/>
            <person name="Chen Z."/>
            <person name="Freedman E."/>
            <person name="Gellesch M."/>
            <person name="Goldberg J."/>
            <person name="Griggs A."/>
            <person name="Gujja S."/>
            <person name="Heilman E."/>
            <person name="Heiman D."/>
            <person name="Howarth C."/>
            <person name="Mehta T."/>
            <person name="Neiman D."/>
            <person name="Pearson M."/>
            <person name="Roberts A."/>
            <person name="Saif S."/>
            <person name="Shea T."/>
            <person name="Shenoy N."/>
            <person name="Sisk P."/>
            <person name="Stolte C."/>
            <person name="Sykes S."/>
            <person name="White J."/>
            <person name="Yandava C."/>
            <person name="Haas B."/>
            <person name="Nusbaum C."/>
            <person name="Birren B."/>
        </authorList>
    </citation>
    <scope>NUCLEOTIDE SEQUENCE [LARGE SCALE GENOMIC DNA]</scope>
    <source>
        <strain evidence="2">ATCC 50818</strain>
    </source>
</reference>
<protein>
    <recommendedName>
        <fullName evidence="4">SGNH domain-containing protein</fullName>
    </recommendedName>
</protein>
<gene>
    <name evidence="2" type="ORF">PTSG_02625</name>
</gene>
<dbReference type="InParanoid" id="F2U2U5"/>
<dbReference type="GeneID" id="16076710"/>
<evidence type="ECO:0000256" key="1">
    <source>
        <dbReference type="SAM" id="SignalP"/>
    </source>
</evidence>
<dbReference type="EMBL" id="GL832960">
    <property type="protein sequence ID" value="EGD81939.1"/>
    <property type="molecule type" value="Genomic_DNA"/>
</dbReference>
<dbReference type="KEGG" id="sre:PTSG_02625"/>
<name>F2U2U5_SALR5</name>
<dbReference type="AlphaFoldDB" id="F2U2U5"/>
<keyword evidence="1" id="KW-0732">Signal</keyword>
<organism evidence="3">
    <name type="scientific">Salpingoeca rosetta (strain ATCC 50818 / BSB-021)</name>
    <dbReference type="NCBI Taxonomy" id="946362"/>
    <lineage>
        <taxon>Eukaryota</taxon>
        <taxon>Choanoflagellata</taxon>
        <taxon>Craspedida</taxon>
        <taxon>Salpingoecidae</taxon>
        <taxon>Salpingoeca</taxon>
    </lineage>
</organism>
<accession>F2U2U5</accession>
<keyword evidence="3" id="KW-1185">Reference proteome</keyword>
<dbReference type="Proteomes" id="UP000007799">
    <property type="component" value="Unassembled WGS sequence"/>
</dbReference>
<dbReference type="OrthoDB" id="534216at2759"/>
<proteinExistence type="predicted"/>
<evidence type="ECO:0000313" key="3">
    <source>
        <dbReference type="Proteomes" id="UP000007799"/>
    </source>
</evidence>
<dbReference type="RefSeq" id="XP_004996122.1">
    <property type="nucleotide sequence ID" value="XM_004996065.1"/>
</dbReference>
<feature type="signal peptide" evidence="1">
    <location>
        <begin position="1"/>
        <end position="25"/>
    </location>
</feature>
<evidence type="ECO:0008006" key="4">
    <source>
        <dbReference type="Google" id="ProtNLM"/>
    </source>
</evidence>
<sequence>MTRICGHRVVLIAAGVLLSMAVALSTSPQPCIAIPSVADGEQLDSADAGEADNAGDPALFQAHTAFYDLKSSQMHAEYWRRQLLQFVQPSLHGNWYIMAVGGQHMREISAFLCQMLDETYRRTAPDHASAGELGCSGMWGSINATVQFYFAVPAVVQKWTPSDEERPAVVFFDSAGVDLLHTMPHSKWKYYEHWSKFKENLRGALEHVQAANIPAVYVTTSAVCEAKFDAEHKWAARYCREQSDTLRKACEHELGDHVSRLHMDAPCFHACRSEHAVAQLSQSELSLLSGFRNVEVVNAYALTVHQCWATAEGDGIHFRPLVPSIMTQVLHRLRSVIEAHNIDSQ</sequence>